<dbReference type="GO" id="GO:0005524">
    <property type="term" value="F:ATP binding"/>
    <property type="evidence" value="ECO:0007669"/>
    <property type="project" value="InterPro"/>
</dbReference>
<feature type="region of interest" description="Disordered" evidence="1">
    <location>
        <begin position="235"/>
        <end position="284"/>
    </location>
</feature>
<keyword evidence="2" id="KW-1133">Transmembrane helix</keyword>
<evidence type="ECO:0000313" key="4">
    <source>
        <dbReference type="EMBL" id="EAR82295.2"/>
    </source>
</evidence>
<feature type="transmembrane region" description="Helical" evidence="2">
    <location>
        <begin position="825"/>
        <end position="847"/>
    </location>
</feature>
<dbReference type="STRING" id="312017.Q22AH9"/>
<dbReference type="SMART" id="SM00220">
    <property type="entry name" value="S_TKc"/>
    <property type="match status" value="1"/>
</dbReference>
<feature type="domain" description="Protein kinase" evidence="3">
    <location>
        <begin position="609"/>
        <end position="913"/>
    </location>
</feature>
<keyword evidence="2" id="KW-0812">Transmembrane</keyword>
<dbReference type="Proteomes" id="UP000009168">
    <property type="component" value="Unassembled WGS sequence"/>
</dbReference>
<feature type="compositionally biased region" description="Low complexity" evidence="1">
    <location>
        <begin position="244"/>
        <end position="284"/>
    </location>
</feature>
<keyword evidence="4" id="KW-0808">Transferase</keyword>
<dbReference type="PROSITE" id="PS50011">
    <property type="entry name" value="PROTEIN_KINASE_DOM"/>
    <property type="match status" value="1"/>
</dbReference>
<evidence type="ECO:0000259" key="3">
    <source>
        <dbReference type="PROSITE" id="PS50011"/>
    </source>
</evidence>
<dbReference type="GO" id="GO:0004674">
    <property type="term" value="F:protein serine/threonine kinase activity"/>
    <property type="evidence" value="ECO:0007669"/>
    <property type="project" value="TreeGrafter"/>
</dbReference>
<feature type="region of interest" description="Disordered" evidence="1">
    <location>
        <begin position="527"/>
        <end position="552"/>
    </location>
</feature>
<dbReference type="InParanoid" id="Q22AH9"/>
<dbReference type="PROSITE" id="PS00108">
    <property type="entry name" value="PROTEIN_KINASE_ST"/>
    <property type="match status" value="1"/>
</dbReference>
<dbReference type="Pfam" id="PF00069">
    <property type="entry name" value="Pkinase"/>
    <property type="match status" value="1"/>
</dbReference>
<feature type="compositionally biased region" description="Acidic residues" evidence="1">
    <location>
        <begin position="541"/>
        <end position="552"/>
    </location>
</feature>
<dbReference type="Gene3D" id="3.30.200.20">
    <property type="entry name" value="Phosphorylase Kinase, domain 1"/>
    <property type="match status" value="1"/>
</dbReference>
<dbReference type="PANTHER" id="PTHR44167:SF24">
    <property type="entry name" value="SERINE_THREONINE-PROTEIN KINASE CHK2"/>
    <property type="match status" value="1"/>
</dbReference>
<dbReference type="KEGG" id="tet:TTHERM_01205310"/>
<dbReference type="PANTHER" id="PTHR44167">
    <property type="entry name" value="OVARIAN-SPECIFIC SERINE/THREONINE-PROTEIN KINASE LOK-RELATED"/>
    <property type="match status" value="1"/>
</dbReference>
<keyword evidence="2" id="KW-0472">Membrane</keyword>
<dbReference type="HOGENOM" id="CLU_314386_0_0_1"/>
<accession>Q22AH9</accession>
<dbReference type="GO" id="GO:0044773">
    <property type="term" value="P:mitotic DNA damage checkpoint signaling"/>
    <property type="evidence" value="ECO:0007669"/>
    <property type="project" value="TreeGrafter"/>
</dbReference>
<feature type="region of interest" description="Disordered" evidence="1">
    <location>
        <begin position="575"/>
        <end position="596"/>
    </location>
</feature>
<evidence type="ECO:0000256" key="1">
    <source>
        <dbReference type="SAM" id="MobiDB-lite"/>
    </source>
</evidence>
<organism evidence="4 5">
    <name type="scientific">Tetrahymena thermophila (strain SB210)</name>
    <dbReference type="NCBI Taxonomy" id="312017"/>
    <lineage>
        <taxon>Eukaryota</taxon>
        <taxon>Sar</taxon>
        <taxon>Alveolata</taxon>
        <taxon>Ciliophora</taxon>
        <taxon>Intramacronucleata</taxon>
        <taxon>Oligohymenophorea</taxon>
        <taxon>Hymenostomatida</taxon>
        <taxon>Tetrahymenina</taxon>
        <taxon>Tetrahymenidae</taxon>
        <taxon>Tetrahymena</taxon>
    </lineage>
</organism>
<dbReference type="Gene3D" id="1.10.510.10">
    <property type="entry name" value="Transferase(Phosphotransferase) domain 1"/>
    <property type="match status" value="1"/>
</dbReference>
<dbReference type="RefSeq" id="XP_001029958.2">
    <property type="nucleotide sequence ID" value="XM_001029958.3"/>
</dbReference>
<feature type="compositionally biased region" description="Acidic residues" evidence="1">
    <location>
        <begin position="584"/>
        <end position="594"/>
    </location>
</feature>
<evidence type="ECO:0000313" key="5">
    <source>
        <dbReference type="Proteomes" id="UP000009168"/>
    </source>
</evidence>
<dbReference type="GO" id="GO:0005737">
    <property type="term" value="C:cytoplasm"/>
    <property type="evidence" value="ECO:0007669"/>
    <property type="project" value="TreeGrafter"/>
</dbReference>
<dbReference type="GeneID" id="7832196"/>
<gene>
    <name evidence="4" type="ORF">TTHERM_01205310</name>
</gene>
<dbReference type="GO" id="GO:0005634">
    <property type="term" value="C:nucleus"/>
    <property type="evidence" value="ECO:0007669"/>
    <property type="project" value="TreeGrafter"/>
</dbReference>
<keyword evidence="5" id="KW-1185">Reference proteome</keyword>
<dbReference type="InterPro" id="IPR000719">
    <property type="entry name" value="Prot_kinase_dom"/>
</dbReference>
<evidence type="ECO:0000256" key="2">
    <source>
        <dbReference type="SAM" id="Phobius"/>
    </source>
</evidence>
<dbReference type="InterPro" id="IPR008271">
    <property type="entry name" value="Ser/Thr_kinase_AS"/>
</dbReference>
<keyword evidence="4" id="KW-0418">Kinase</keyword>
<reference evidence="5" key="1">
    <citation type="journal article" date="2006" name="PLoS Biol.">
        <title>Macronuclear genome sequence of the ciliate Tetrahymena thermophila, a model eukaryote.</title>
        <authorList>
            <person name="Eisen J.A."/>
            <person name="Coyne R.S."/>
            <person name="Wu M."/>
            <person name="Wu D."/>
            <person name="Thiagarajan M."/>
            <person name="Wortman J.R."/>
            <person name="Badger J.H."/>
            <person name="Ren Q."/>
            <person name="Amedeo P."/>
            <person name="Jones K.M."/>
            <person name="Tallon L.J."/>
            <person name="Delcher A.L."/>
            <person name="Salzberg S.L."/>
            <person name="Silva J.C."/>
            <person name="Haas B.J."/>
            <person name="Majoros W.H."/>
            <person name="Farzad M."/>
            <person name="Carlton J.M."/>
            <person name="Smith R.K. Jr."/>
            <person name="Garg J."/>
            <person name="Pearlman R.E."/>
            <person name="Karrer K.M."/>
            <person name="Sun L."/>
            <person name="Manning G."/>
            <person name="Elde N.C."/>
            <person name="Turkewitz A.P."/>
            <person name="Asai D.J."/>
            <person name="Wilkes D.E."/>
            <person name="Wang Y."/>
            <person name="Cai H."/>
            <person name="Collins K."/>
            <person name="Stewart B.A."/>
            <person name="Lee S.R."/>
            <person name="Wilamowska K."/>
            <person name="Weinberg Z."/>
            <person name="Ruzzo W.L."/>
            <person name="Wloga D."/>
            <person name="Gaertig J."/>
            <person name="Frankel J."/>
            <person name="Tsao C.-C."/>
            <person name="Gorovsky M.A."/>
            <person name="Keeling P.J."/>
            <person name="Waller R.F."/>
            <person name="Patron N.J."/>
            <person name="Cherry J.M."/>
            <person name="Stover N.A."/>
            <person name="Krieger C.J."/>
            <person name="del Toro C."/>
            <person name="Ryder H.F."/>
            <person name="Williamson S.C."/>
            <person name="Barbeau R.A."/>
            <person name="Hamilton E.P."/>
            <person name="Orias E."/>
        </authorList>
    </citation>
    <scope>NUCLEOTIDE SEQUENCE [LARGE SCALE GENOMIC DNA]</scope>
    <source>
        <strain evidence="5">SB210</strain>
    </source>
</reference>
<proteinExistence type="predicted"/>
<name>Q22AH9_TETTS</name>
<dbReference type="CDD" id="cd00180">
    <property type="entry name" value="PKc"/>
    <property type="match status" value="1"/>
</dbReference>
<dbReference type="EMBL" id="GG662483">
    <property type="protein sequence ID" value="EAR82295.2"/>
    <property type="molecule type" value="Genomic_DNA"/>
</dbReference>
<sequence>MMFQNNIIQKEIYLNNNNQNISNYTTTDPTSNHYPEFAQQLQQISPNTGQAMAFSSQSPVQAMAFPQNVNSGVNGSRLIGSSSTQQQHLVQLNPQDFIQNCQVMQGQQQQRIINSGFDQPQQQFHHQMQHQQPMQQFYNQSNPSNAFQLNCTNHNYASQVIQQQQHAQLNQLHQQSPHQFQQHQIQTNMQMNQNKLGLQDEDISGLTSNDLHPHHSGMQQTQLQHHKSYLNQIGHQQNSHHHNIPQQQFNNNNNSNLLPQSVNHQNGQQHNFIQQQQQQQQLHQQQQQMRYNLCNNQNGYQQAAQINHLQQHSSPKQQSIQQHQIGLVQSVPQLDLKQVTGLVQMEEESNQVKQPVQTNSFQAPTNQIQRTSIQNLNHSSPTNSNNLQINNSQSAVQPNFNSIMQARNTENNDEIIEQEQVNKEVKEEFIPVKKGRGRPRKIITEDSKIAVQTKAKTLTLSNESTTGQINTAVNSVHITGSSTEKRQTRSANRIGSSCSVQIGSTVKDSVQLTTCSKAKTDIESSSAITRGNGLGEKGTEIPEELDSDQYIPTEEEMIQEQRRYEALQRKKYKEELKKKSQEQYSDDEDSEDSAIDEKNFVPNSAFLKQYRQRLIGRSSNSKIFELKDSSTDENIGQVVKIVPHKMSNHHQIECRELRNEFRFLKKMDHPRIISLSNNSEFIRDRNYCGLLLPQAECNLMQFAKTQRHGKVSLAQMRIAFRQIAEAIHYLHENYISHNDIKPDNMFVFSENDYKLADFGFAIDLPKPNSFKRNSRFSQTLRKQVKIEDLKKNWKQRCKQYVAPELIKLLNGKRPRTPSDEKACDVFALGVSFFIIIFYQLPFCGSALKTDQRYKHFFKGQNEKFWSQFKSMLTKFQQQENSYPEELKDLFNKVLEPEPTKRLTIEQVLEHPWLNH</sequence>
<protein>
    <submittedName>
        <fullName evidence="4">Serine/Threonine kinase domain protein</fullName>
    </submittedName>
</protein>
<dbReference type="OrthoDB" id="10252171at2759"/>
<dbReference type="InterPro" id="IPR011009">
    <property type="entry name" value="Kinase-like_dom_sf"/>
</dbReference>
<dbReference type="SUPFAM" id="SSF56112">
    <property type="entry name" value="Protein kinase-like (PK-like)"/>
    <property type="match status" value="1"/>
</dbReference>
<dbReference type="eggNOG" id="KOG0615">
    <property type="taxonomic scope" value="Eukaryota"/>
</dbReference>
<dbReference type="AlphaFoldDB" id="Q22AH9"/>